<dbReference type="GO" id="GO:0006772">
    <property type="term" value="P:thiamine metabolic process"/>
    <property type="evidence" value="ECO:0007669"/>
    <property type="project" value="UniProtKB-UniRule"/>
</dbReference>
<dbReference type="GO" id="GO:0009229">
    <property type="term" value="P:thiamine diphosphate biosynthetic process"/>
    <property type="evidence" value="ECO:0007669"/>
    <property type="project" value="InterPro"/>
</dbReference>
<proteinExistence type="predicted"/>
<dbReference type="InterPro" id="IPR053149">
    <property type="entry name" value="TPK"/>
</dbReference>
<evidence type="ECO:0000313" key="7">
    <source>
        <dbReference type="EMBL" id="UTH14625.1"/>
    </source>
</evidence>
<dbReference type="SUPFAM" id="SSF63862">
    <property type="entry name" value="Thiamin pyrophosphokinase, substrate-binding domain"/>
    <property type="match status" value="1"/>
</dbReference>
<accession>A0A9Q9BQ38</accession>
<organism evidence="7 8">
    <name type="scientific">Macrococcus equipercicus</name>
    <dbReference type="NCBI Taxonomy" id="69967"/>
    <lineage>
        <taxon>Bacteria</taxon>
        <taxon>Bacillati</taxon>
        <taxon>Bacillota</taxon>
        <taxon>Bacilli</taxon>
        <taxon>Bacillales</taxon>
        <taxon>Staphylococcaceae</taxon>
        <taxon>Macrococcus</taxon>
    </lineage>
</organism>
<name>A0A9Q9BQ38_9STAP</name>
<dbReference type="GO" id="GO:0004788">
    <property type="term" value="F:thiamine diphosphokinase activity"/>
    <property type="evidence" value="ECO:0007669"/>
    <property type="project" value="UniProtKB-UniRule"/>
</dbReference>
<gene>
    <name evidence="7" type="ORF">KFV11_04510</name>
</gene>
<dbReference type="EMBL" id="CP073809">
    <property type="protein sequence ID" value="UTH14625.1"/>
    <property type="molecule type" value="Genomic_DNA"/>
</dbReference>
<sequence>MDLHLLCTYNGVTEDTLSQLAHEDWVGIDYGTVVLLRHGITPIAAFGDFDSTTPAERDLINDHIEVEVLPSEKNETDLEVGIHYALTLDYDRVFIHGATGGRMDHFLGNLQTLAHPDVILSGSEFYIVDEQNIIQVLAAGTHIITHAQDMQYVSFIPLGEQVLLTIEGLKYELLRTPLELGRTRTVSNEFIADRAQVTVENGMVYMVQSRDKSA</sequence>
<evidence type="ECO:0000313" key="8">
    <source>
        <dbReference type="Proteomes" id="UP001057381"/>
    </source>
</evidence>
<dbReference type="SUPFAM" id="SSF63999">
    <property type="entry name" value="Thiamin pyrophosphokinase, catalytic domain"/>
    <property type="match status" value="1"/>
</dbReference>
<dbReference type="GO" id="GO:0016301">
    <property type="term" value="F:kinase activity"/>
    <property type="evidence" value="ECO:0007669"/>
    <property type="project" value="UniProtKB-KW"/>
</dbReference>
<evidence type="ECO:0000256" key="5">
    <source>
        <dbReference type="NCBIfam" id="TIGR01378"/>
    </source>
</evidence>
<dbReference type="InterPro" id="IPR036371">
    <property type="entry name" value="TPK_B1-bd_sf"/>
</dbReference>
<dbReference type="PANTHER" id="PTHR41299">
    <property type="entry name" value="THIAMINE PYROPHOSPHOKINASE"/>
    <property type="match status" value="1"/>
</dbReference>
<dbReference type="RefSeq" id="WP_254250450.1">
    <property type="nucleotide sequence ID" value="NZ_CP073809.1"/>
</dbReference>
<keyword evidence="3" id="KW-0418">Kinase</keyword>
<dbReference type="InterPro" id="IPR007371">
    <property type="entry name" value="TPK_catalytic"/>
</dbReference>
<dbReference type="EC" id="2.7.6.2" evidence="5"/>
<dbReference type="Pfam" id="PF04263">
    <property type="entry name" value="TPK_catalytic"/>
    <property type="match status" value="1"/>
</dbReference>
<reference evidence="7" key="1">
    <citation type="submission" date="2021-04" db="EMBL/GenBank/DDBJ databases">
        <title>Complete Genome Sequences of Macrococcus spp. from dog and cattle.</title>
        <authorList>
            <person name="Schwendener S."/>
            <person name="Perreten V."/>
        </authorList>
    </citation>
    <scope>NUCLEOTIDE SEQUENCE</scope>
    <source>
        <strain evidence="7">Epi0143-OL</strain>
    </source>
</reference>
<evidence type="ECO:0000256" key="2">
    <source>
        <dbReference type="ARBA" id="ARBA00022741"/>
    </source>
</evidence>
<dbReference type="InterPro" id="IPR007373">
    <property type="entry name" value="Thiamin_PyroPKinase_B1-bd"/>
</dbReference>
<dbReference type="CDD" id="cd07995">
    <property type="entry name" value="TPK"/>
    <property type="match status" value="1"/>
</dbReference>
<dbReference type="PANTHER" id="PTHR41299:SF1">
    <property type="entry name" value="THIAMINE PYROPHOSPHOKINASE"/>
    <property type="match status" value="1"/>
</dbReference>
<dbReference type="InterPro" id="IPR036759">
    <property type="entry name" value="TPK_catalytic_sf"/>
</dbReference>
<dbReference type="Pfam" id="PF04265">
    <property type="entry name" value="TPK_B1_binding"/>
    <property type="match status" value="1"/>
</dbReference>
<dbReference type="NCBIfam" id="TIGR01378">
    <property type="entry name" value="thi_PPkinase"/>
    <property type="match status" value="1"/>
</dbReference>
<dbReference type="GO" id="GO:0005524">
    <property type="term" value="F:ATP binding"/>
    <property type="evidence" value="ECO:0007669"/>
    <property type="project" value="UniProtKB-KW"/>
</dbReference>
<dbReference type="GO" id="GO:0030975">
    <property type="term" value="F:thiamine binding"/>
    <property type="evidence" value="ECO:0007669"/>
    <property type="project" value="InterPro"/>
</dbReference>
<dbReference type="AlphaFoldDB" id="A0A9Q9BQ38"/>
<evidence type="ECO:0000259" key="6">
    <source>
        <dbReference type="SMART" id="SM00983"/>
    </source>
</evidence>
<evidence type="ECO:0000256" key="3">
    <source>
        <dbReference type="ARBA" id="ARBA00022777"/>
    </source>
</evidence>
<dbReference type="InterPro" id="IPR006282">
    <property type="entry name" value="Thi_PPkinase"/>
</dbReference>
<evidence type="ECO:0000256" key="1">
    <source>
        <dbReference type="ARBA" id="ARBA00022679"/>
    </source>
</evidence>
<feature type="domain" description="Thiamin pyrophosphokinase thiamin-binding" evidence="6">
    <location>
        <begin position="140"/>
        <end position="205"/>
    </location>
</feature>
<keyword evidence="4" id="KW-0067">ATP-binding</keyword>
<dbReference type="SMART" id="SM00983">
    <property type="entry name" value="TPK_B1_binding"/>
    <property type="match status" value="1"/>
</dbReference>
<evidence type="ECO:0000256" key="4">
    <source>
        <dbReference type="ARBA" id="ARBA00022840"/>
    </source>
</evidence>
<protein>
    <recommendedName>
        <fullName evidence="5">Thiamine diphosphokinase</fullName>
        <ecNumber evidence="5">2.7.6.2</ecNumber>
    </recommendedName>
</protein>
<keyword evidence="1 7" id="KW-0808">Transferase</keyword>
<keyword evidence="2" id="KW-0547">Nucleotide-binding</keyword>
<dbReference type="Proteomes" id="UP001057381">
    <property type="component" value="Chromosome"/>
</dbReference>
<dbReference type="KEGG" id="mequ:KFV11_04510"/>
<dbReference type="Gene3D" id="3.40.50.10240">
    <property type="entry name" value="Thiamin pyrophosphokinase, catalytic domain"/>
    <property type="match status" value="1"/>
</dbReference>